<dbReference type="Gene3D" id="2.60.40.1080">
    <property type="match status" value="1"/>
</dbReference>
<organism evidence="3 4">
    <name type="scientific">Eubacterium album</name>
    <dbReference type="NCBI Taxonomy" id="2978477"/>
    <lineage>
        <taxon>Bacteria</taxon>
        <taxon>Bacillati</taxon>
        <taxon>Bacillota</taxon>
        <taxon>Clostridia</taxon>
        <taxon>Eubacteriales</taxon>
        <taxon>Eubacteriaceae</taxon>
        <taxon>Eubacterium</taxon>
    </lineage>
</organism>
<feature type="domain" description="BIG2" evidence="2">
    <location>
        <begin position="28"/>
        <end position="100"/>
    </location>
</feature>
<dbReference type="Pfam" id="PF02368">
    <property type="entry name" value="Big_2"/>
    <property type="match status" value="1"/>
</dbReference>
<evidence type="ECO:0000256" key="1">
    <source>
        <dbReference type="SAM" id="SignalP"/>
    </source>
</evidence>
<feature type="chain" id="PRO_5046231927" evidence="1">
    <location>
        <begin position="29"/>
        <end position="262"/>
    </location>
</feature>
<dbReference type="SUPFAM" id="SSF49373">
    <property type="entry name" value="Invasin/intimin cell-adhesion fragments"/>
    <property type="match status" value="1"/>
</dbReference>
<name>A0ABT2LXL9_9FIRM</name>
<dbReference type="EMBL" id="JAODBU010000003">
    <property type="protein sequence ID" value="MCT7398036.1"/>
    <property type="molecule type" value="Genomic_DNA"/>
</dbReference>
<keyword evidence="1" id="KW-0732">Signal</keyword>
<dbReference type="RefSeq" id="WP_260978351.1">
    <property type="nucleotide sequence ID" value="NZ_JAODBU010000003.1"/>
</dbReference>
<gene>
    <name evidence="3" type="ORF">N5B56_02890</name>
</gene>
<keyword evidence="4" id="KW-1185">Reference proteome</keyword>
<evidence type="ECO:0000313" key="4">
    <source>
        <dbReference type="Proteomes" id="UP001431199"/>
    </source>
</evidence>
<dbReference type="InterPro" id="IPR008964">
    <property type="entry name" value="Invasin/intimin_cell_adhesion"/>
</dbReference>
<feature type="signal peptide" evidence="1">
    <location>
        <begin position="1"/>
        <end position="28"/>
    </location>
</feature>
<dbReference type="InterPro" id="IPR003343">
    <property type="entry name" value="Big_2"/>
</dbReference>
<sequence length="262" mass="29488">MKRLKKMLCMVMALVMILTVVNVSDVNATAKPKINKKKVTIRVGNTYQLKVKNYKGKVKWYSDSGKIVSISKKGKIKAKKVGKATVYAQSKNFLLWCDVKIKKKKSSITNTYNTVSKKQETETEQETEQETTVSVEPQLNIELPSVPQKCYIYSQYSIGTTTYTKINWDGTITNARIEKTYRESDNCFLVELYISGTKISGFNDSISIGWKLYDENKNVVDSGSIITPAISAGESFVDSSTFIGSVKPGNYKLVLQSNRKYN</sequence>
<comment type="caution">
    <text evidence="3">The sequence shown here is derived from an EMBL/GenBank/DDBJ whole genome shotgun (WGS) entry which is preliminary data.</text>
</comment>
<accession>A0ABT2LXL9</accession>
<reference evidence="3" key="1">
    <citation type="submission" date="2022-09" db="EMBL/GenBank/DDBJ databases">
        <title>Eubacterium sp. LFL-14 isolated from human feces.</title>
        <authorList>
            <person name="Liu F."/>
        </authorList>
    </citation>
    <scope>NUCLEOTIDE SEQUENCE</scope>
    <source>
        <strain evidence="3">LFL-14</strain>
    </source>
</reference>
<protein>
    <submittedName>
        <fullName evidence="3">Ig-like domain-containing protein</fullName>
    </submittedName>
</protein>
<dbReference type="Proteomes" id="UP001431199">
    <property type="component" value="Unassembled WGS sequence"/>
</dbReference>
<evidence type="ECO:0000259" key="2">
    <source>
        <dbReference type="SMART" id="SM00635"/>
    </source>
</evidence>
<dbReference type="SMART" id="SM00635">
    <property type="entry name" value="BID_2"/>
    <property type="match status" value="1"/>
</dbReference>
<proteinExistence type="predicted"/>
<evidence type="ECO:0000313" key="3">
    <source>
        <dbReference type="EMBL" id="MCT7398036.1"/>
    </source>
</evidence>